<comment type="caution">
    <text evidence="2">The sequence shown here is derived from an EMBL/GenBank/DDBJ whole genome shotgun (WGS) entry which is preliminary data.</text>
</comment>
<evidence type="ECO:0000313" key="2">
    <source>
        <dbReference type="EMBL" id="MEK8046401.1"/>
    </source>
</evidence>
<feature type="domain" description="Fe/B12 periplasmic-binding" evidence="1">
    <location>
        <begin position="6"/>
        <end position="263"/>
    </location>
</feature>
<dbReference type="SUPFAM" id="SSF53807">
    <property type="entry name" value="Helical backbone' metal receptor"/>
    <property type="match status" value="1"/>
</dbReference>
<dbReference type="Proteomes" id="UP001379945">
    <property type="component" value="Unassembled WGS sequence"/>
</dbReference>
<protein>
    <submittedName>
        <fullName evidence="2">ABC transporter substrate-binding protein</fullName>
    </submittedName>
</protein>
<dbReference type="Gene3D" id="3.40.50.1980">
    <property type="entry name" value="Nitrogenase molybdenum iron protein domain"/>
    <property type="match status" value="2"/>
</dbReference>
<name>A0ABU9C440_9BURK</name>
<sequence length="270" mass="29302">MSGYQRIACLSTEAVETLYLLGAADQVCGISGFTVYPPEARRDKPKISGYSTAQLERILAVQPDLVVAFSDMQADLAAQLVRAGLEVHVFNHRTLAGMLRMVQALAALVGRVEAGEELIAELSAAMAPSPFLMELPEGARRPRIWFEEWNEPLISGVGWVSELVALAGGEDAFPELAAHHGAKQRIVADPMDVVARAPDIIIGSWCGRRFVPDQVTARPGWEVVPAVRDGFVREIKSADILAPGPTLLTRGLPQLRALIAEWHKRPEVAA</sequence>
<dbReference type="PROSITE" id="PS50983">
    <property type="entry name" value="FE_B12_PBP"/>
    <property type="match status" value="1"/>
</dbReference>
<reference evidence="2 3" key="1">
    <citation type="submission" date="2024-04" db="EMBL/GenBank/DDBJ databases">
        <title>Novel species of the genus Ideonella isolated from streams.</title>
        <authorList>
            <person name="Lu H."/>
        </authorList>
    </citation>
    <scope>NUCLEOTIDE SEQUENCE [LARGE SCALE GENOMIC DNA]</scope>
    <source>
        <strain evidence="2 3">LYT19W</strain>
    </source>
</reference>
<organism evidence="2 3">
    <name type="scientific">Ideonella margarita</name>
    <dbReference type="NCBI Taxonomy" id="2984191"/>
    <lineage>
        <taxon>Bacteria</taxon>
        <taxon>Pseudomonadati</taxon>
        <taxon>Pseudomonadota</taxon>
        <taxon>Betaproteobacteria</taxon>
        <taxon>Burkholderiales</taxon>
        <taxon>Sphaerotilaceae</taxon>
        <taxon>Ideonella</taxon>
    </lineage>
</organism>
<evidence type="ECO:0000313" key="3">
    <source>
        <dbReference type="Proteomes" id="UP001379945"/>
    </source>
</evidence>
<dbReference type="InterPro" id="IPR051030">
    <property type="entry name" value="Vitamin_B12-ABC_binding"/>
</dbReference>
<dbReference type="PANTHER" id="PTHR42860">
    <property type="entry name" value="VITAMIN B12-BINDING PROTEIN"/>
    <property type="match status" value="1"/>
</dbReference>
<dbReference type="EMBL" id="JBBUTI010000005">
    <property type="protein sequence ID" value="MEK8046401.1"/>
    <property type="molecule type" value="Genomic_DNA"/>
</dbReference>
<dbReference type="InterPro" id="IPR002491">
    <property type="entry name" value="ABC_transptr_periplasmic_BD"/>
</dbReference>
<proteinExistence type="predicted"/>
<dbReference type="PANTHER" id="PTHR42860:SF2">
    <property type="entry name" value="BLL4160 PROTEIN"/>
    <property type="match status" value="1"/>
</dbReference>
<accession>A0ABU9C440</accession>
<dbReference type="Pfam" id="PF01497">
    <property type="entry name" value="Peripla_BP_2"/>
    <property type="match status" value="1"/>
</dbReference>
<dbReference type="RefSeq" id="WP_341398689.1">
    <property type="nucleotide sequence ID" value="NZ_JBBUTI010000005.1"/>
</dbReference>
<gene>
    <name evidence="2" type="ORF">AACH00_08605</name>
</gene>
<evidence type="ECO:0000259" key="1">
    <source>
        <dbReference type="PROSITE" id="PS50983"/>
    </source>
</evidence>
<keyword evidence="3" id="KW-1185">Reference proteome</keyword>